<keyword evidence="1" id="KW-0678">Repressor</keyword>
<dbReference type="Proteomes" id="UP000067625">
    <property type="component" value="Chromosome"/>
</dbReference>
<dbReference type="InterPro" id="IPR001647">
    <property type="entry name" value="HTH_TetR"/>
</dbReference>
<accession>A0A0M4FK19</accession>
<evidence type="ECO:0000313" key="8">
    <source>
        <dbReference type="Proteomes" id="UP000067625"/>
    </source>
</evidence>
<keyword evidence="2" id="KW-0805">Transcription regulation</keyword>
<dbReference type="InterPro" id="IPR009057">
    <property type="entry name" value="Homeodomain-like_sf"/>
</dbReference>
<evidence type="ECO:0000313" key="7">
    <source>
        <dbReference type="EMBL" id="ALC83587.1"/>
    </source>
</evidence>
<keyword evidence="3 5" id="KW-0238">DNA-binding</keyword>
<name>A0A0M4FK19_9BACI</name>
<keyword evidence="8" id="KW-1185">Reference proteome</keyword>
<reference evidence="7 8" key="2">
    <citation type="journal article" date="2016" name="Int. J. Syst. Evol. Microbiol.">
        <title>Bacillus gobiensis sp. nov., isolated from a soil sample.</title>
        <authorList>
            <person name="Liu B."/>
            <person name="Liu G.H."/>
            <person name="Cetin S."/>
            <person name="Schumann P."/>
            <person name="Pan Z.Z."/>
            <person name="Chen Q.Q."/>
        </authorList>
    </citation>
    <scope>NUCLEOTIDE SEQUENCE [LARGE SCALE GENOMIC DNA]</scope>
    <source>
        <strain evidence="7 8">FJAT-4402</strain>
    </source>
</reference>
<dbReference type="PANTHER" id="PTHR43479">
    <property type="entry name" value="ACREF/ENVCD OPERON REPRESSOR-RELATED"/>
    <property type="match status" value="1"/>
</dbReference>
<evidence type="ECO:0000256" key="4">
    <source>
        <dbReference type="ARBA" id="ARBA00023163"/>
    </source>
</evidence>
<evidence type="ECO:0000256" key="5">
    <source>
        <dbReference type="PROSITE-ProRule" id="PRU00335"/>
    </source>
</evidence>
<dbReference type="GO" id="GO:0003677">
    <property type="term" value="F:DNA binding"/>
    <property type="evidence" value="ECO:0007669"/>
    <property type="project" value="UniProtKB-UniRule"/>
</dbReference>
<dbReference type="GO" id="GO:0045892">
    <property type="term" value="P:negative regulation of DNA-templated transcription"/>
    <property type="evidence" value="ECO:0007669"/>
    <property type="project" value="UniProtKB-ARBA"/>
</dbReference>
<reference evidence="8" key="1">
    <citation type="submission" date="2015-08" db="EMBL/GenBank/DDBJ databases">
        <title>Genome sequencing project for genomic taxonomy and phylogenomics of Bacillus-like bacteria.</title>
        <authorList>
            <person name="Liu B."/>
            <person name="Wang J."/>
            <person name="Zhu Y."/>
            <person name="Liu G."/>
            <person name="Chen Q."/>
            <person name="Chen Z."/>
            <person name="Lan J."/>
            <person name="Che J."/>
            <person name="Ge C."/>
            <person name="Shi H."/>
            <person name="Pan Z."/>
            <person name="Liu X."/>
        </authorList>
    </citation>
    <scope>NUCLEOTIDE SEQUENCE [LARGE SCALE GENOMIC DNA]</scope>
    <source>
        <strain evidence="8">FJAT-4402</strain>
    </source>
</reference>
<dbReference type="OrthoDB" id="9815924at2"/>
<evidence type="ECO:0000256" key="2">
    <source>
        <dbReference type="ARBA" id="ARBA00023015"/>
    </source>
</evidence>
<dbReference type="AlphaFoldDB" id="A0A0M4FK19"/>
<feature type="domain" description="HTH tetR-type" evidence="6">
    <location>
        <begin position="9"/>
        <end position="69"/>
    </location>
</feature>
<organism evidence="7 8">
    <name type="scientific">Bacillus gobiensis</name>
    <dbReference type="NCBI Taxonomy" id="1441095"/>
    <lineage>
        <taxon>Bacteria</taxon>
        <taxon>Bacillati</taxon>
        <taxon>Bacillota</taxon>
        <taxon>Bacilli</taxon>
        <taxon>Bacillales</taxon>
        <taxon>Bacillaceae</taxon>
        <taxon>Bacillus</taxon>
    </lineage>
</organism>
<dbReference type="PANTHER" id="PTHR43479:SF11">
    <property type="entry name" value="ACREF_ENVCD OPERON REPRESSOR-RELATED"/>
    <property type="match status" value="1"/>
</dbReference>
<evidence type="ECO:0000259" key="6">
    <source>
        <dbReference type="PROSITE" id="PS50977"/>
    </source>
</evidence>
<dbReference type="STRING" id="1441095.AM592_20170"/>
<dbReference type="PATRIC" id="fig|1441095.3.peg.4464"/>
<dbReference type="PRINTS" id="PR00455">
    <property type="entry name" value="HTHTETR"/>
</dbReference>
<dbReference type="InterPro" id="IPR050624">
    <property type="entry name" value="HTH-type_Tx_Regulator"/>
</dbReference>
<evidence type="ECO:0000256" key="1">
    <source>
        <dbReference type="ARBA" id="ARBA00022491"/>
    </source>
</evidence>
<protein>
    <submittedName>
        <fullName evidence="7">Transcriptional regulator</fullName>
    </submittedName>
</protein>
<keyword evidence="4" id="KW-0804">Transcription</keyword>
<dbReference type="Pfam" id="PF00440">
    <property type="entry name" value="TetR_N"/>
    <property type="match status" value="1"/>
</dbReference>
<dbReference type="Gene3D" id="1.10.357.10">
    <property type="entry name" value="Tetracycline Repressor, domain 2"/>
    <property type="match status" value="1"/>
</dbReference>
<dbReference type="PROSITE" id="PS50977">
    <property type="entry name" value="HTH_TETR_2"/>
    <property type="match status" value="1"/>
</dbReference>
<dbReference type="RefSeq" id="WP_053605441.1">
    <property type="nucleotide sequence ID" value="NZ_CP012600.1"/>
</dbReference>
<sequence>MTKIDQRSDETKNNILTAAKELFADRGYDTVTMRQIAKKAGCSHTTIYIYFKDKEALLHQLSMPSLLKLQKQMEQIAQHDALTPEDRLKQISHKFIHFCLQNKNMYTIIIAAQSTRIDEKDPKLEINKLRNNMFALLMSVIQECLSIPKNEQLLTFTRIFFYNLHGTVSTYTYSNESVEELMNRLSSTFDEAVDVILFGFKEKINQGADEK</sequence>
<dbReference type="SUPFAM" id="SSF48498">
    <property type="entry name" value="Tetracyclin repressor-like, C-terminal domain"/>
    <property type="match status" value="1"/>
</dbReference>
<feature type="DNA-binding region" description="H-T-H motif" evidence="5">
    <location>
        <begin position="32"/>
        <end position="51"/>
    </location>
</feature>
<gene>
    <name evidence="7" type="ORF">AM592_20170</name>
</gene>
<dbReference type="InterPro" id="IPR036271">
    <property type="entry name" value="Tet_transcr_reg_TetR-rel_C_sf"/>
</dbReference>
<evidence type="ECO:0000256" key="3">
    <source>
        <dbReference type="ARBA" id="ARBA00023125"/>
    </source>
</evidence>
<dbReference type="EMBL" id="CP012600">
    <property type="protein sequence ID" value="ALC83587.1"/>
    <property type="molecule type" value="Genomic_DNA"/>
</dbReference>
<proteinExistence type="predicted"/>
<dbReference type="FunFam" id="1.10.10.60:FF:000141">
    <property type="entry name" value="TetR family transcriptional regulator"/>
    <property type="match status" value="1"/>
</dbReference>
<dbReference type="SUPFAM" id="SSF46689">
    <property type="entry name" value="Homeodomain-like"/>
    <property type="match status" value="1"/>
</dbReference>